<name>A0A1V8SAL0_9PEZI</name>
<comment type="caution">
    <text evidence="3">The sequence shown here is derived from an EMBL/GenBank/DDBJ whole genome shotgun (WGS) entry which is preliminary data.</text>
</comment>
<feature type="compositionally biased region" description="Basic and acidic residues" evidence="1">
    <location>
        <begin position="70"/>
        <end position="82"/>
    </location>
</feature>
<evidence type="ECO:0000313" key="4">
    <source>
        <dbReference type="Proteomes" id="UP000192596"/>
    </source>
</evidence>
<feature type="compositionally biased region" description="Low complexity" evidence="1">
    <location>
        <begin position="49"/>
        <end position="69"/>
    </location>
</feature>
<keyword evidence="4" id="KW-1185">Reference proteome</keyword>
<feature type="compositionally biased region" description="Polar residues" evidence="1">
    <location>
        <begin position="25"/>
        <end position="46"/>
    </location>
</feature>
<gene>
    <name evidence="3" type="ORF">B0A48_17806</name>
</gene>
<evidence type="ECO:0000256" key="1">
    <source>
        <dbReference type="SAM" id="MobiDB-lite"/>
    </source>
</evidence>
<organism evidence="3 4">
    <name type="scientific">Cryoendolithus antarcticus</name>
    <dbReference type="NCBI Taxonomy" id="1507870"/>
    <lineage>
        <taxon>Eukaryota</taxon>
        <taxon>Fungi</taxon>
        <taxon>Dikarya</taxon>
        <taxon>Ascomycota</taxon>
        <taxon>Pezizomycotina</taxon>
        <taxon>Dothideomycetes</taxon>
        <taxon>Dothideomycetidae</taxon>
        <taxon>Cladosporiales</taxon>
        <taxon>Cladosporiaceae</taxon>
        <taxon>Cryoendolithus</taxon>
    </lineage>
</organism>
<feature type="signal peptide" evidence="2">
    <location>
        <begin position="1"/>
        <end position="17"/>
    </location>
</feature>
<dbReference type="Proteomes" id="UP000192596">
    <property type="component" value="Unassembled WGS sequence"/>
</dbReference>
<accession>A0A1V8SAL0</accession>
<feature type="chain" id="PRO_5012731955" evidence="2">
    <location>
        <begin position="18"/>
        <end position="150"/>
    </location>
</feature>
<reference evidence="4" key="1">
    <citation type="submission" date="2017-03" db="EMBL/GenBank/DDBJ databases">
        <title>Genomes of endolithic fungi from Antarctica.</title>
        <authorList>
            <person name="Coleine C."/>
            <person name="Masonjones S."/>
            <person name="Stajich J.E."/>
        </authorList>
    </citation>
    <scope>NUCLEOTIDE SEQUENCE [LARGE SCALE GENOMIC DNA]</scope>
    <source>
        <strain evidence="4">CCFEE 5527</strain>
    </source>
</reference>
<feature type="region of interest" description="Disordered" evidence="1">
    <location>
        <begin position="25"/>
        <end position="92"/>
    </location>
</feature>
<proteinExistence type="predicted"/>
<protein>
    <submittedName>
        <fullName evidence="3">Uncharacterized protein</fullName>
    </submittedName>
</protein>
<keyword evidence="2" id="KW-0732">Signal</keyword>
<evidence type="ECO:0000313" key="3">
    <source>
        <dbReference type="EMBL" id="OQN96244.1"/>
    </source>
</evidence>
<dbReference type="AlphaFoldDB" id="A0A1V8SAL0"/>
<dbReference type="EMBL" id="NAJO01000069">
    <property type="protein sequence ID" value="OQN96244.1"/>
    <property type="molecule type" value="Genomic_DNA"/>
</dbReference>
<sequence>MRPELALVIALAAAVFAAPLPVESSTPVATADSHSPIATGSVSSSPPDAGTASSFTSTSGGAGTSITGTDRGERLNPNRESRMLPVKSLDARAPPKQLASSYMPWMKTAMGGLDLWPRPKKACSPDHSMICPVADQGRAAWRVALERRYM</sequence>
<dbReference type="InParanoid" id="A0A1V8SAL0"/>
<evidence type="ECO:0000256" key="2">
    <source>
        <dbReference type="SAM" id="SignalP"/>
    </source>
</evidence>